<name>A0A420E586_9ALTE</name>
<feature type="domain" description="Integrase catalytic" evidence="1">
    <location>
        <begin position="3"/>
        <end position="132"/>
    </location>
</feature>
<dbReference type="AlphaFoldDB" id="A0A420E586"/>
<evidence type="ECO:0000313" key="3">
    <source>
        <dbReference type="Proteomes" id="UP000286482"/>
    </source>
</evidence>
<comment type="caution">
    <text evidence="2">The sequence shown here is derived from an EMBL/GenBank/DDBJ whole genome shotgun (WGS) entry which is preliminary data.</text>
</comment>
<keyword evidence="3" id="KW-1185">Reference proteome</keyword>
<dbReference type="GO" id="GO:0015074">
    <property type="term" value="P:DNA integration"/>
    <property type="evidence" value="ECO:0007669"/>
    <property type="project" value="InterPro"/>
</dbReference>
<accession>A0A420E586</accession>
<dbReference type="PANTHER" id="PTHR46889">
    <property type="entry name" value="TRANSPOSASE INSF FOR INSERTION SEQUENCE IS3B-RELATED"/>
    <property type="match status" value="1"/>
</dbReference>
<dbReference type="InterPro" id="IPR036397">
    <property type="entry name" value="RNaseH_sf"/>
</dbReference>
<dbReference type="Pfam" id="PF00665">
    <property type="entry name" value="rve"/>
    <property type="match status" value="1"/>
</dbReference>
<organism evidence="2 3">
    <name type="scientific">Alginatibacterium sediminis</name>
    <dbReference type="NCBI Taxonomy" id="2164068"/>
    <lineage>
        <taxon>Bacteria</taxon>
        <taxon>Pseudomonadati</taxon>
        <taxon>Pseudomonadota</taxon>
        <taxon>Gammaproteobacteria</taxon>
        <taxon>Alteromonadales</taxon>
        <taxon>Alteromonadaceae</taxon>
        <taxon>Alginatibacterium</taxon>
    </lineage>
</organism>
<reference evidence="2 3" key="1">
    <citation type="submission" date="2018-09" db="EMBL/GenBank/DDBJ databases">
        <authorList>
            <person name="Wang Z."/>
        </authorList>
    </citation>
    <scope>NUCLEOTIDE SEQUENCE [LARGE SCALE GENOMIC DNA]</scope>
    <source>
        <strain evidence="2 3">ALS 81</strain>
    </source>
</reference>
<evidence type="ECO:0000259" key="1">
    <source>
        <dbReference type="PROSITE" id="PS50994"/>
    </source>
</evidence>
<dbReference type="PROSITE" id="PS50994">
    <property type="entry name" value="INTEGRASE"/>
    <property type="match status" value="1"/>
</dbReference>
<dbReference type="InterPro" id="IPR001584">
    <property type="entry name" value="Integrase_cat-core"/>
</dbReference>
<dbReference type="SUPFAM" id="SSF53098">
    <property type="entry name" value="Ribonuclease H-like"/>
    <property type="match status" value="1"/>
</dbReference>
<gene>
    <name evidence="2" type="ORF">DBZ36_20445</name>
</gene>
<sequence>MLRQTPPNTSWVSDITYVRTYEDFLYLAKVIDLFSRRVVGWAMDRTMDKHLTIRTLMKAVYRRRPKQEVLVHSDHGSQYGRADNLAFMSDHFGVPSMSRRGNCHDNLVAESFFATFKKQVTRKKIYPTRDGV</sequence>
<dbReference type="Gene3D" id="3.30.420.10">
    <property type="entry name" value="Ribonuclease H-like superfamily/Ribonuclease H"/>
    <property type="match status" value="1"/>
</dbReference>
<dbReference type="InterPro" id="IPR012337">
    <property type="entry name" value="RNaseH-like_sf"/>
</dbReference>
<dbReference type="GO" id="GO:0003676">
    <property type="term" value="F:nucleic acid binding"/>
    <property type="evidence" value="ECO:0007669"/>
    <property type="project" value="InterPro"/>
</dbReference>
<dbReference type="EMBL" id="RAQO01000018">
    <property type="protein sequence ID" value="RKF12743.1"/>
    <property type="molecule type" value="Genomic_DNA"/>
</dbReference>
<proteinExistence type="predicted"/>
<protein>
    <submittedName>
        <fullName evidence="2">DDE domain-containing protein</fullName>
    </submittedName>
</protein>
<dbReference type="InterPro" id="IPR050900">
    <property type="entry name" value="Transposase_IS3/IS150/IS904"/>
</dbReference>
<dbReference type="PANTHER" id="PTHR46889:SF4">
    <property type="entry name" value="TRANSPOSASE INSO FOR INSERTION SEQUENCE ELEMENT IS911B-RELATED"/>
    <property type="match status" value="1"/>
</dbReference>
<dbReference type="Proteomes" id="UP000286482">
    <property type="component" value="Unassembled WGS sequence"/>
</dbReference>
<evidence type="ECO:0000313" key="2">
    <source>
        <dbReference type="EMBL" id="RKF12743.1"/>
    </source>
</evidence>